<dbReference type="AlphaFoldDB" id="A0ABD6E3N9"/>
<dbReference type="EMBL" id="JBGFUD010000436">
    <property type="protein sequence ID" value="MFH4974519.1"/>
    <property type="molecule type" value="Genomic_DNA"/>
</dbReference>
<proteinExistence type="predicted"/>
<name>A0ABD6E3N9_9BILA</name>
<comment type="caution">
    <text evidence="1">The sequence shown here is derived from an EMBL/GenBank/DDBJ whole genome shotgun (WGS) entry which is preliminary data.</text>
</comment>
<protein>
    <submittedName>
        <fullName evidence="1">Uncharacterized protein</fullName>
    </submittedName>
</protein>
<sequence>MGEHCVSDRAENFDSLTSVSKNAGSSSSTLHSSMFSGATLQDLKWYGNGDISLTKNQSISDGLQNMRTEKIVANPTRPPLKLRDKLKEVGEEKVSYFMRL</sequence>
<keyword evidence="2" id="KW-1185">Reference proteome</keyword>
<accession>A0ABD6E3N9</accession>
<evidence type="ECO:0000313" key="2">
    <source>
        <dbReference type="Proteomes" id="UP001608902"/>
    </source>
</evidence>
<evidence type="ECO:0000313" key="1">
    <source>
        <dbReference type="EMBL" id="MFH4974519.1"/>
    </source>
</evidence>
<gene>
    <name evidence="1" type="ORF">AB6A40_001228</name>
</gene>
<organism evidence="1 2">
    <name type="scientific">Gnathostoma spinigerum</name>
    <dbReference type="NCBI Taxonomy" id="75299"/>
    <lineage>
        <taxon>Eukaryota</taxon>
        <taxon>Metazoa</taxon>
        <taxon>Ecdysozoa</taxon>
        <taxon>Nematoda</taxon>
        <taxon>Chromadorea</taxon>
        <taxon>Rhabditida</taxon>
        <taxon>Spirurina</taxon>
        <taxon>Gnathostomatomorpha</taxon>
        <taxon>Gnathostomatoidea</taxon>
        <taxon>Gnathostomatidae</taxon>
        <taxon>Gnathostoma</taxon>
    </lineage>
</organism>
<reference evidence="1 2" key="1">
    <citation type="submission" date="2024-08" db="EMBL/GenBank/DDBJ databases">
        <title>Gnathostoma spinigerum genome.</title>
        <authorList>
            <person name="Gonzalez-Bertolin B."/>
            <person name="Monzon S."/>
            <person name="Zaballos A."/>
            <person name="Jimenez P."/>
            <person name="Dekumyoy P."/>
            <person name="Varona S."/>
            <person name="Cuesta I."/>
            <person name="Sumanam S."/>
            <person name="Adisakwattana P."/>
            <person name="Gasser R.B."/>
            <person name="Hernandez-Gonzalez A."/>
            <person name="Young N.D."/>
            <person name="Perteguer M.J."/>
        </authorList>
    </citation>
    <scope>NUCLEOTIDE SEQUENCE [LARGE SCALE GENOMIC DNA]</scope>
    <source>
        <strain evidence="1">AL3</strain>
        <tissue evidence="1">Liver</tissue>
    </source>
</reference>
<dbReference type="Proteomes" id="UP001608902">
    <property type="component" value="Unassembled WGS sequence"/>
</dbReference>